<proteinExistence type="predicted"/>
<evidence type="ECO:0008006" key="3">
    <source>
        <dbReference type="Google" id="ProtNLM"/>
    </source>
</evidence>
<keyword evidence="2" id="KW-1185">Reference proteome</keyword>
<sequence length="64" mass="6955">MHLAVDTLGHLLTLLVSPAHEQDRDQGVALVEQGQGLTDQSGEAAFVDQATAVRLREKRQCMQA</sequence>
<dbReference type="EMBL" id="QKUF01000036">
    <property type="protein sequence ID" value="PZW21086.1"/>
    <property type="molecule type" value="Genomic_DNA"/>
</dbReference>
<dbReference type="AlphaFoldDB" id="A0A326TVZ6"/>
<name>A0A326TVZ6_THEHA</name>
<comment type="caution">
    <text evidence="1">The sequence shown here is derived from an EMBL/GenBank/DDBJ whole genome shotgun (WGS) entry which is preliminary data.</text>
</comment>
<protein>
    <recommendedName>
        <fullName evidence="3">Transposase</fullName>
    </recommendedName>
</protein>
<evidence type="ECO:0000313" key="1">
    <source>
        <dbReference type="EMBL" id="PZW21086.1"/>
    </source>
</evidence>
<reference evidence="1 2" key="1">
    <citation type="submission" date="2018-06" db="EMBL/GenBank/DDBJ databases">
        <title>Genomic Encyclopedia of Archaeal and Bacterial Type Strains, Phase II (KMG-II): from individual species to whole genera.</title>
        <authorList>
            <person name="Goeker M."/>
        </authorList>
    </citation>
    <scope>NUCLEOTIDE SEQUENCE [LARGE SCALE GENOMIC DNA]</scope>
    <source>
        <strain evidence="1 2">ATCC BAA-1881</strain>
    </source>
</reference>
<accession>A0A326TVZ6</accession>
<dbReference type="Proteomes" id="UP000248806">
    <property type="component" value="Unassembled WGS sequence"/>
</dbReference>
<organism evidence="1 2">
    <name type="scientific">Thermosporothrix hazakensis</name>
    <dbReference type="NCBI Taxonomy" id="644383"/>
    <lineage>
        <taxon>Bacteria</taxon>
        <taxon>Bacillati</taxon>
        <taxon>Chloroflexota</taxon>
        <taxon>Ktedonobacteria</taxon>
        <taxon>Ktedonobacterales</taxon>
        <taxon>Thermosporotrichaceae</taxon>
        <taxon>Thermosporothrix</taxon>
    </lineage>
</organism>
<gene>
    <name evidence="1" type="ORF">EI42_05622</name>
</gene>
<evidence type="ECO:0000313" key="2">
    <source>
        <dbReference type="Proteomes" id="UP000248806"/>
    </source>
</evidence>